<evidence type="ECO:0008006" key="5">
    <source>
        <dbReference type="Google" id="ProtNLM"/>
    </source>
</evidence>
<dbReference type="STRING" id="1002809.SSIL_1101"/>
<dbReference type="RefSeq" id="WP_014823062.1">
    <property type="nucleotide sequence ID" value="NC_018065.1"/>
</dbReference>
<feature type="transmembrane region" description="Helical" evidence="2">
    <location>
        <begin position="6"/>
        <end position="25"/>
    </location>
</feature>
<evidence type="ECO:0000256" key="1">
    <source>
        <dbReference type="SAM" id="MobiDB-lite"/>
    </source>
</evidence>
<proteinExistence type="predicted"/>
<keyword evidence="2" id="KW-0472">Membrane</keyword>
<reference evidence="3 4" key="2">
    <citation type="journal article" date="2012" name="J. Biosci. Bioeng.">
        <title>Complete genome sequence and characterization of the N-acylhomoserine lactone-degrading gene of the potato leaf-associated Solibacillus silvestris.</title>
        <authorList>
            <person name="Morohoshi T."/>
            <person name="Tominaga Y."/>
            <person name="Someya N."/>
            <person name="Ikeda T."/>
        </authorList>
    </citation>
    <scope>NUCLEOTIDE SEQUENCE [LARGE SCALE GENOMIC DNA]</scope>
    <source>
        <strain evidence="3 4">StLB046</strain>
    </source>
</reference>
<keyword evidence="2" id="KW-0812">Transmembrane</keyword>
<evidence type="ECO:0000313" key="3">
    <source>
        <dbReference type="EMBL" id="BAK15524.1"/>
    </source>
</evidence>
<dbReference type="KEGG" id="siv:SSIL_1101"/>
<dbReference type="PATRIC" id="fig|1002809.3.peg.1114"/>
<sequence length="52" mass="5876">MSLPIVLIIILTIMGIFAFSIILLARKNSVSLKQTDDSKPIRTYKNGEQKQQ</sequence>
<keyword evidence="4" id="KW-1185">Reference proteome</keyword>
<reference evidence="4" key="1">
    <citation type="submission" date="2011-04" db="EMBL/GenBank/DDBJ databases">
        <title>Genome sequence of Solibacillus silvestris StLB046.</title>
        <authorList>
            <person name="Morohoshi T."/>
            <person name="Someya N."/>
            <person name="Ikeda T."/>
        </authorList>
    </citation>
    <scope>NUCLEOTIDE SEQUENCE [LARGE SCALE GENOMIC DNA]</scope>
    <source>
        <strain evidence="4">StLB046</strain>
    </source>
</reference>
<keyword evidence="2" id="KW-1133">Transmembrane helix</keyword>
<dbReference type="Proteomes" id="UP000006691">
    <property type="component" value="Chromosome"/>
</dbReference>
<accession>F2F7P9</accession>
<dbReference type="AlphaFoldDB" id="F2F7P9"/>
<feature type="compositionally biased region" description="Basic and acidic residues" evidence="1">
    <location>
        <begin position="34"/>
        <end position="52"/>
    </location>
</feature>
<feature type="region of interest" description="Disordered" evidence="1">
    <location>
        <begin position="32"/>
        <end position="52"/>
    </location>
</feature>
<evidence type="ECO:0000256" key="2">
    <source>
        <dbReference type="SAM" id="Phobius"/>
    </source>
</evidence>
<evidence type="ECO:0000313" key="4">
    <source>
        <dbReference type="Proteomes" id="UP000006691"/>
    </source>
</evidence>
<name>F2F7P9_SOLSS</name>
<protein>
    <recommendedName>
        <fullName evidence="5">YtzI protein</fullName>
    </recommendedName>
</protein>
<dbReference type="HOGENOM" id="CLU_3084786_0_0_9"/>
<dbReference type="EMBL" id="AP012157">
    <property type="protein sequence ID" value="BAK15524.1"/>
    <property type="molecule type" value="Genomic_DNA"/>
</dbReference>
<gene>
    <name evidence="3" type="ordered locus">SSIL_1101</name>
</gene>
<organism evidence="3 4">
    <name type="scientific">Solibacillus silvestris (strain StLB046)</name>
    <name type="common">Bacillus silvestris</name>
    <dbReference type="NCBI Taxonomy" id="1002809"/>
    <lineage>
        <taxon>Bacteria</taxon>
        <taxon>Bacillati</taxon>
        <taxon>Bacillota</taxon>
        <taxon>Bacilli</taxon>
        <taxon>Bacillales</taxon>
        <taxon>Caryophanaceae</taxon>
        <taxon>Solibacillus</taxon>
    </lineage>
</organism>